<keyword evidence="2" id="KW-1185">Reference proteome</keyword>
<name>A0A310SNE8_9HYME</name>
<protein>
    <submittedName>
        <fullName evidence="1">Uncharacterized protein</fullName>
    </submittedName>
</protein>
<evidence type="ECO:0000313" key="1">
    <source>
        <dbReference type="EMBL" id="OAD55388.1"/>
    </source>
</evidence>
<dbReference type="Proteomes" id="UP000250275">
    <property type="component" value="Unassembled WGS sequence"/>
</dbReference>
<dbReference type="AlphaFoldDB" id="A0A310SNE8"/>
<gene>
    <name evidence="1" type="ORF">WN48_04942</name>
</gene>
<dbReference type="EMBL" id="KQ762864">
    <property type="protein sequence ID" value="OAD55388.1"/>
    <property type="molecule type" value="Genomic_DNA"/>
</dbReference>
<proteinExistence type="predicted"/>
<evidence type="ECO:0000313" key="2">
    <source>
        <dbReference type="Proteomes" id="UP000250275"/>
    </source>
</evidence>
<sequence length="58" mass="6871">MHSAATDIRRNEASYDERNRTGWPVVRSLEPASEWVRRNQPRFYRYSRGCNDAIEELG</sequence>
<reference evidence="1 2" key="1">
    <citation type="submission" date="2015-07" db="EMBL/GenBank/DDBJ databases">
        <title>The genome of Eufriesea mexicana.</title>
        <authorList>
            <person name="Pan H."/>
            <person name="Kapheim K."/>
        </authorList>
    </citation>
    <scope>NUCLEOTIDE SEQUENCE [LARGE SCALE GENOMIC DNA]</scope>
    <source>
        <strain evidence="1">0111107269</strain>
        <tissue evidence="1">Whole body</tissue>
    </source>
</reference>
<accession>A0A310SNE8</accession>
<organism evidence="1 2">
    <name type="scientific">Eufriesea mexicana</name>
    <dbReference type="NCBI Taxonomy" id="516756"/>
    <lineage>
        <taxon>Eukaryota</taxon>
        <taxon>Metazoa</taxon>
        <taxon>Ecdysozoa</taxon>
        <taxon>Arthropoda</taxon>
        <taxon>Hexapoda</taxon>
        <taxon>Insecta</taxon>
        <taxon>Pterygota</taxon>
        <taxon>Neoptera</taxon>
        <taxon>Endopterygota</taxon>
        <taxon>Hymenoptera</taxon>
        <taxon>Apocrita</taxon>
        <taxon>Aculeata</taxon>
        <taxon>Apoidea</taxon>
        <taxon>Anthophila</taxon>
        <taxon>Apidae</taxon>
        <taxon>Eufriesea</taxon>
    </lineage>
</organism>